<comment type="caution">
    <text evidence="2">The sequence shown here is derived from an EMBL/GenBank/DDBJ whole genome shotgun (WGS) entry which is preliminary data.</text>
</comment>
<accession>A0ABW0NCK0</accession>
<dbReference type="Pfam" id="PF08905">
    <property type="entry name" value="DUF1850"/>
    <property type="match status" value="1"/>
</dbReference>
<evidence type="ECO:0000313" key="3">
    <source>
        <dbReference type="Proteomes" id="UP001596037"/>
    </source>
</evidence>
<sequence>MSGLCLAAGLLAASLPLSSFTLAWTHSIEKIRWEEDYRIVGTRLVLEEARILGSGAGMEPPPDARLDRRGVWHYRPPLAPLQRLRLSHSPYAGNYEICSAGSCRPLGAILAPLPEFATVEVAACGPAAN</sequence>
<dbReference type="InterPro" id="IPR015001">
    <property type="entry name" value="DUF1850"/>
</dbReference>
<organism evidence="2 3">
    <name type="scientific">Caenimonas terrae</name>
    <dbReference type="NCBI Taxonomy" id="696074"/>
    <lineage>
        <taxon>Bacteria</taxon>
        <taxon>Pseudomonadati</taxon>
        <taxon>Pseudomonadota</taxon>
        <taxon>Betaproteobacteria</taxon>
        <taxon>Burkholderiales</taxon>
        <taxon>Comamonadaceae</taxon>
        <taxon>Caenimonas</taxon>
    </lineage>
</organism>
<gene>
    <name evidence="2" type="ORF">ACFPOE_08830</name>
</gene>
<keyword evidence="1" id="KW-0732">Signal</keyword>
<feature type="chain" id="PRO_5046242422" evidence="1">
    <location>
        <begin position="24"/>
        <end position="129"/>
    </location>
</feature>
<dbReference type="RefSeq" id="WP_376849717.1">
    <property type="nucleotide sequence ID" value="NZ_JBHSMF010000006.1"/>
</dbReference>
<evidence type="ECO:0000313" key="2">
    <source>
        <dbReference type="EMBL" id="MFC5497635.1"/>
    </source>
</evidence>
<dbReference type="EMBL" id="JBHSMF010000006">
    <property type="protein sequence ID" value="MFC5497635.1"/>
    <property type="molecule type" value="Genomic_DNA"/>
</dbReference>
<keyword evidence="3" id="KW-1185">Reference proteome</keyword>
<evidence type="ECO:0000256" key="1">
    <source>
        <dbReference type="SAM" id="SignalP"/>
    </source>
</evidence>
<name>A0ABW0NCK0_9BURK</name>
<reference evidence="3" key="1">
    <citation type="journal article" date="2019" name="Int. J. Syst. Evol. Microbiol.">
        <title>The Global Catalogue of Microorganisms (GCM) 10K type strain sequencing project: providing services to taxonomists for standard genome sequencing and annotation.</title>
        <authorList>
            <consortium name="The Broad Institute Genomics Platform"/>
            <consortium name="The Broad Institute Genome Sequencing Center for Infectious Disease"/>
            <person name="Wu L."/>
            <person name="Ma J."/>
        </authorList>
    </citation>
    <scope>NUCLEOTIDE SEQUENCE [LARGE SCALE GENOMIC DNA]</scope>
    <source>
        <strain evidence="3">CCUG 57401</strain>
    </source>
</reference>
<feature type="signal peptide" evidence="1">
    <location>
        <begin position="1"/>
        <end position="23"/>
    </location>
</feature>
<proteinExistence type="predicted"/>
<dbReference type="Proteomes" id="UP001596037">
    <property type="component" value="Unassembled WGS sequence"/>
</dbReference>
<protein>
    <submittedName>
        <fullName evidence="2">DUF1850 domain-containing protein</fullName>
    </submittedName>
</protein>